<evidence type="ECO:0000256" key="2">
    <source>
        <dbReference type="ARBA" id="ARBA00022448"/>
    </source>
</evidence>
<evidence type="ECO:0000256" key="1">
    <source>
        <dbReference type="ARBA" id="ARBA00004308"/>
    </source>
</evidence>
<organism evidence="6 7">
    <name type="scientific">Methylocystis iwaonis</name>
    <dbReference type="NCBI Taxonomy" id="2885079"/>
    <lineage>
        <taxon>Bacteria</taxon>
        <taxon>Pseudomonadati</taxon>
        <taxon>Pseudomonadota</taxon>
        <taxon>Alphaproteobacteria</taxon>
        <taxon>Hyphomicrobiales</taxon>
        <taxon>Methylocystaceae</taxon>
        <taxon>Methylocystis</taxon>
    </lineage>
</organism>
<evidence type="ECO:0000256" key="4">
    <source>
        <dbReference type="ARBA" id="ARBA00022519"/>
    </source>
</evidence>
<evidence type="ECO:0000313" key="7">
    <source>
        <dbReference type="Proteomes" id="UP001317629"/>
    </source>
</evidence>
<dbReference type="RefSeq" id="WP_281932373.1">
    <property type="nucleotide sequence ID" value="NZ_AP027143.1"/>
</dbReference>
<keyword evidence="7" id="KW-1185">Reference proteome</keyword>
<evidence type="ECO:0000313" key="6">
    <source>
        <dbReference type="EMBL" id="BDV36075.1"/>
    </source>
</evidence>
<dbReference type="Proteomes" id="UP001317629">
    <property type="component" value="Plasmid pSS37A-Re-1"/>
</dbReference>
<protein>
    <submittedName>
        <fullName evidence="6">Nitrate transporter</fullName>
    </submittedName>
</protein>
<keyword evidence="3" id="KW-1003">Cell membrane</keyword>
<geneLocation type="plasmid" evidence="6 7">
    <name>pSS37A-Re-1</name>
</geneLocation>
<dbReference type="SUPFAM" id="SSF53850">
    <property type="entry name" value="Periplasmic binding protein-like II"/>
    <property type="match status" value="1"/>
</dbReference>
<proteinExistence type="predicted"/>
<dbReference type="CDD" id="cd13553">
    <property type="entry name" value="PBP2_NrtA_CpmA_like"/>
    <property type="match status" value="1"/>
</dbReference>
<accession>A0ABN6VK09</accession>
<keyword evidence="4" id="KW-0997">Cell inner membrane</keyword>
<dbReference type="Pfam" id="PF13379">
    <property type="entry name" value="NMT1_2"/>
    <property type="match status" value="1"/>
</dbReference>
<dbReference type="EMBL" id="AP027143">
    <property type="protein sequence ID" value="BDV36075.1"/>
    <property type="molecule type" value="Genomic_DNA"/>
</dbReference>
<evidence type="ECO:0000256" key="5">
    <source>
        <dbReference type="ARBA" id="ARBA00023136"/>
    </source>
</evidence>
<dbReference type="Gene3D" id="3.40.190.10">
    <property type="entry name" value="Periplasmic binding protein-like II"/>
    <property type="match status" value="2"/>
</dbReference>
<sequence>MKIVRIGFIPLVDAATLLIAVDKGFTAEEGLDVQLVREASWSNIRDKLAIGLFDAAHLLAPMAVASNLGLGHVKAPLVSPISLAMNGNAITLSRKLFLELQEASDDRLSDPAVSAKALGKIVQKRAEHGDEPLTFGMTFPFSMHNYELRYWLAEGGIDPDEDVRLVVLPPPYMVESLTRGQIDGFCVGAPWSSLAVDADVGIILHFGCEIFSRAPEKVLAMREAAAADDPDVAAALARAISRAATYVDDPTNRDDVVSVLARPDCIGVGHHAIRGTLAGQINLDSRGGARACEDYLIFGKNNACRPDPRHAVWIYAQMLRWGQARFSTGLVEIAKAVYRPDLYDAAIGVREVSSPSLPDVVGAFAGPDLDERDLDSYLNGFDIGSKI</sequence>
<keyword evidence="2" id="KW-0813">Transport</keyword>
<keyword evidence="6" id="KW-0614">Plasmid</keyword>
<dbReference type="PANTHER" id="PTHR30024">
    <property type="entry name" value="ALIPHATIC SULFONATES-BINDING PROTEIN-RELATED"/>
    <property type="match status" value="1"/>
</dbReference>
<gene>
    <name evidence="6" type="ORF">SS37A_36050</name>
</gene>
<reference evidence="6 7" key="1">
    <citation type="journal article" date="2023" name="Int. J. Syst. Evol. Microbiol.">
        <title>Methylocystis iwaonis sp. nov., a type II methane-oxidizing bacterium from surface soil of a rice paddy field in Japan, and emended description of the genus Methylocystis (ex Whittenbury et al. 1970) Bowman et al. 1993.</title>
        <authorList>
            <person name="Kaise H."/>
            <person name="Sawadogo J.B."/>
            <person name="Alam M.S."/>
            <person name="Ueno C."/>
            <person name="Dianou D."/>
            <person name="Shinjo R."/>
            <person name="Asakawa S."/>
        </authorList>
    </citation>
    <scope>NUCLEOTIDE SEQUENCE [LARGE SCALE GENOMIC DNA]</scope>
    <source>
        <strain evidence="6 7">SS37A-Re</strain>
    </source>
</reference>
<name>A0ABN6VK09_9HYPH</name>
<dbReference type="InterPro" id="IPR044527">
    <property type="entry name" value="NrtA/CpmA_ABC-bd_dom"/>
</dbReference>
<dbReference type="PANTHER" id="PTHR30024:SF43">
    <property type="entry name" value="BLL4572 PROTEIN"/>
    <property type="match status" value="1"/>
</dbReference>
<evidence type="ECO:0000256" key="3">
    <source>
        <dbReference type="ARBA" id="ARBA00022475"/>
    </source>
</evidence>
<comment type="subcellular location">
    <subcellularLocation>
        <location evidence="1">Endomembrane system</location>
    </subcellularLocation>
</comment>
<keyword evidence="5" id="KW-0472">Membrane</keyword>